<evidence type="ECO:0000313" key="3">
    <source>
        <dbReference type="Proteomes" id="UP001597227"/>
    </source>
</evidence>
<comment type="caution">
    <text evidence="2">The sequence shown here is derived from an EMBL/GenBank/DDBJ whole genome shotgun (WGS) entry which is preliminary data.</text>
</comment>
<organism evidence="2 3">
    <name type="scientific">Fredinandcohnia salidurans</name>
    <dbReference type="NCBI Taxonomy" id="2595041"/>
    <lineage>
        <taxon>Bacteria</taxon>
        <taxon>Bacillati</taxon>
        <taxon>Bacillota</taxon>
        <taxon>Bacilli</taxon>
        <taxon>Bacillales</taxon>
        <taxon>Bacillaceae</taxon>
        <taxon>Fredinandcohnia</taxon>
    </lineage>
</organism>
<accession>A0ABW4MQ70</accession>
<dbReference type="RefSeq" id="WP_388039533.1">
    <property type="nucleotide sequence ID" value="NZ_JBHUEK010000025.1"/>
</dbReference>
<name>A0ABW4MQ70_9BACI</name>
<feature type="signal peptide" evidence="1">
    <location>
        <begin position="1"/>
        <end position="24"/>
    </location>
</feature>
<sequence>MKMKSALVLGTVLLAFLLPTQTFANENYVPIETLKPAVHLEKPELKQTGGKLILSDSPETYSDSGAFYRDTATGEFRVFWHHQNTSGETRNVSLALTNTSEEPVMLYSKGVGASVSIYPDVAGKEALVQFLEEKAEKKYIQTLQPGESYYLETNAPDGDTVSGIAQYDVYTKHGHQPATVTATTLNYVERPADPLSVEILPPDSHVRGSFPHFDREGTLTYDTALGNAYIRLSSAAYGQWSDKLPGEYEEGVSVVDGNKPVINNGNYGVLYDLDVRVDNSLHQPLQLSIYDNPAGGFGHFVMQWNGHLNTTGFLSYVNAWKFASETVGANGNQYDFVTSLPGGASGPSVIYFVPEK</sequence>
<evidence type="ECO:0000313" key="2">
    <source>
        <dbReference type="EMBL" id="MFD1780045.1"/>
    </source>
</evidence>
<reference evidence="3" key="1">
    <citation type="journal article" date="2019" name="Int. J. Syst. Evol. Microbiol.">
        <title>The Global Catalogue of Microorganisms (GCM) 10K type strain sequencing project: providing services to taxonomists for standard genome sequencing and annotation.</title>
        <authorList>
            <consortium name="The Broad Institute Genomics Platform"/>
            <consortium name="The Broad Institute Genome Sequencing Center for Infectious Disease"/>
            <person name="Wu L."/>
            <person name="Ma J."/>
        </authorList>
    </citation>
    <scope>NUCLEOTIDE SEQUENCE [LARGE SCALE GENOMIC DNA]</scope>
    <source>
        <strain evidence="3">CCUG 15531</strain>
    </source>
</reference>
<keyword evidence="1" id="KW-0732">Signal</keyword>
<feature type="chain" id="PRO_5046519193" evidence="1">
    <location>
        <begin position="25"/>
        <end position="356"/>
    </location>
</feature>
<proteinExistence type="predicted"/>
<gene>
    <name evidence="2" type="ORF">ACFSFW_15370</name>
</gene>
<protein>
    <submittedName>
        <fullName evidence="2">Uncharacterized protein</fullName>
    </submittedName>
</protein>
<evidence type="ECO:0000256" key="1">
    <source>
        <dbReference type="SAM" id="SignalP"/>
    </source>
</evidence>
<dbReference type="EMBL" id="JBHUEK010000025">
    <property type="protein sequence ID" value="MFD1780045.1"/>
    <property type="molecule type" value="Genomic_DNA"/>
</dbReference>
<dbReference type="Proteomes" id="UP001597227">
    <property type="component" value="Unassembled WGS sequence"/>
</dbReference>
<keyword evidence="3" id="KW-1185">Reference proteome</keyword>